<comment type="caution">
    <text evidence="1">The sequence shown here is derived from an EMBL/GenBank/DDBJ whole genome shotgun (WGS) entry which is preliminary data.</text>
</comment>
<sequence>MTIFISLALDMDQGRSNQYISDAKVRNLTYGIRLVSYVSHRSIHRWSHWLSN</sequence>
<dbReference type="EMBL" id="JBBNAF010000056">
    <property type="protein sequence ID" value="KAK9081301.1"/>
    <property type="molecule type" value="Genomic_DNA"/>
</dbReference>
<name>A0AAP0HE23_9MAGN</name>
<dbReference type="Proteomes" id="UP001420932">
    <property type="component" value="Unassembled WGS sequence"/>
</dbReference>
<dbReference type="AlphaFoldDB" id="A0AAP0HE23"/>
<reference evidence="1 2" key="1">
    <citation type="submission" date="2024-01" db="EMBL/GenBank/DDBJ databases">
        <title>Genome assemblies of Stephania.</title>
        <authorList>
            <person name="Yang L."/>
        </authorList>
    </citation>
    <scope>NUCLEOTIDE SEQUENCE [LARGE SCALE GENOMIC DNA]</scope>
    <source>
        <strain evidence="1">YNDBR</strain>
        <tissue evidence="1">Leaf</tissue>
    </source>
</reference>
<organism evidence="1 2">
    <name type="scientific">Stephania yunnanensis</name>
    <dbReference type="NCBI Taxonomy" id="152371"/>
    <lineage>
        <taxon>Eukaryota</taxon>
        <taxon>Viridiplantae</taxon>
        <taxon>Streptophyta</taxon>
        <taxon>Embryophyta</taxon>
        <taxon>Tracheophyta</taxon>
        <taxon>Spermatophyta</taxon>
        <taxon>Magnoliopsida</taxon>
        <taxon>Ranunculales</taxon>
        <taxon>Menispermaceae</taxon>
        <taxon>Menispermoideae</taxon>
        <taxon>Cissampelideae</taxon>
        <taxon>Stephania</taxon>
    </lineage>
</organism>
<evidence type="ECO:0000313" key="1">
    <source>
        <dbReference type="EMBL" id="KAK9081301.1"/>
    </source>
</evidence>
<protein>
    <submittedName>
        <fullName evidence="1">Uncharacterized protein</fullName>
    </submittedName>
</protein>
<evidence type="ECO:0000313" key="2">
    <source>
        <dbReference type="Proteomes" id="UP001420932"/>
    </source>
</evidence>
<gene>
    <name evidence="1" type="ORF">Syun_030664</name>
</gene>
<accession>A0AAP0HE23</accession>
<proteinExistence type="predicted"/>
<keyword evidence="2" id="KW-1185">Reference proteome</keyword>